<keyword evidence="6" id="KW-1185">Reference proteome</keyword>
<dbReference type="OrthoDB" id="408631at2759"/>
<accession>A0A8H3W605</accession>
<gene>
    <name evidence="5" type="ORF">GQ607_013975</name>
</gene>
<evidence type="ECO:0000259" key="4">
    <source>
        <dbReference type="Pfam" id="PF00135"/>
    </source>
</evidence>
<dbReference type="PROSITE" id="PS00122">
    <property type="entry name" value="CARBOXYLESTERASE_B_1"/>
    <property type="match status" value="1"/>
</dbReference>
<dbReference type="SUPFAM" id="SSF53474">
    <property type="entry name" value="alpha/beta-Hydrolases"/>
    <property type="match status" value="1"/>
</dbReference>
<comment type="similarity">
    <text evidence="1 3">Belongs to the type-B carboxylesterase/lipase family.</text>
</comment>
<dbReference type="InterPro" id="IPR019826">
    <property type="entry name" value="Carboxylesterase_B_AS"/>
</dbReference>
<name>A0A8H3W605_9PEZI</name>
<dbReference type="InterPro" id="IPR050654">
    <property type="entry name" value="AChE-related_enzymes"/>
</dbReference>
<feature type="domain" description="Carboxylesterase type B" evidence="4">
    <location>
        <begin position="43"/>
        <end position="375"/>
    </location>
</feature>
<dbReference type="Pfam" id="PF00135">
    <property type="entry name" value="COesterase"/>
    <property type="match status" value="2"/>
</dbReference>
<dbReference type="GO" id="GO:0052689">
    <property type="term" value="F:carboxylic ester hydrolase activity"/>
    <property type="evidence" value="ECO:0007669"/>
    <property type="project" value="TreeGrafter"/>
</dbReference>
<dbReference type="PROSITE" id="PS00941">
    <property type="entry name" value="CARBOXYLESTERASE_B_2"/>
    <property type="match status" value="1"/>
</dbReference>
<organism evidence="5 6">
    <name type="scientific">Colletotrichum asianum</name>
    <dbReference type="NCBI Taxonomy" id="702518"/>
    <lineage>
        <taxon>Eukaryota</taxon>
        <taxon>Fungi</taxon>
        <taxon>Dikarya</taxon>
        <taxon>Ascomycota</taxon>
        <taxon>Pezizomycotina</taxon>
        <taxon>Sordariomycetes</taxon>
        <taxon>Hypocreomycetidae</taxon>
        <taxon>Glomerellales</taxon>
        <taxon>Glomerellaceae</taxon>
        <taxon>Colletotrichum</taxon>
        <taxon>Colletotrichum gloeosporioides species complex</taxon>
    </lineage>
</organism>
<evidence type="ECO:0000313" key="5">
    <source>
        <dbReference type="EMBL" id="KAF0318843.1"/>
    </source>
</evidence>
<dbReference type="EMBL" id="WOWK01000104">
    <property type="protein sequence ID" value="KAF0318843.1"/>
    <property type="molecule type" value="Genomic_DNA"/>
</dbReference>
<dbReference type="InterPro" id="IPR002018">
    <property type="entry name" value="CarbesteraseB"/>
</dbReference>
<evidence type="ECO:0000313" key="6">
    <source>
        <dbReference type="Proteomes" id="UP000434172"/>
    </source>
</evidence>
<sequence>MEAALQFLWSNASSIMQLRTSHALTAISALGNLVIQNVYALPSTSVETQHGVVNGFTDASAPSVAQFYGIPYAEPPIGDRRWLPALPKESFGSLDASFRRPSCPQTDPPGGGGAWKAEFLIRPNSTSEDCLTLNVWAPVDSSESLPVVVWIHGGGFTEVSNSLKVFTTVVDFQMQSSNGIAYQIPTRWVQKSQKHIVVAINYRLGLWGFPNAAGLDLKEQNLGLLDQRLAVEWVRDNIAKFGGDPERIVVWGQSAGAASVSYYQYAYPEDPIAIGFIKNSGSPFIPIGSADTAHSSFTSLATAFGCQDDELACLRKVPFRDIQKYLGQASNLTFNVVVDERTKFSDYAERTLNGKVAKGPSIVGSTRDEWNFSGSSEAPPTNGSDVVADNLFGCPAHYETGLRNIAGLRTYRYMYSSNFTNIMPGGQGAFHSAELPLIFGTHDIARENSTAFEYEVSDEMQDLWLSFIVDPENGPTSEGWDATPLGGLETTQTGIDIGYDGTLVQPFSWAAWETACTNATVA</sequence>
<keyword evidence="2 3" id="KW-0378">Hydrolase</keyword>
<dbReference type="PANTHER" id="PTHR43918:SF4">
    <property type="entry name" value="CARBOXYLIC ESTER HYDROLASE"/>
    <property type="match status" value="1"/>
</dbReference>
<dbReference type="InterPro" id="IPR019819">
    <property type="entry name" value="Carboxylesterase_B_CS"/>
</dbReference>
<dbReference type="PANTHER" id="PTHR43918">
    <property type="entry name" value="ACETYLCHOLINESTERASE"/>
    <property type="match status" value="1"/>
</dbReference>
<dbReference type="AlphaFoldDB" id="A0A8H3W605"/>
<evidence type="ECO:0000256" key="1">
    <source>
        <dbReference type="ARBA" id="ARBA00005964"/>
    </source>
</evidence>
<protein>
    <recommendedName>
        <fullName evidence="3">Carboxylic ester hydrolase</fullName>
        <ecNumber evidence="3">3.1.1.-</ecNumber>
    </recommendedName>
</protein>
<evidence type="ECO:0000256" key="2">
    <source>
        <dbReference type="ARBA" id="ARBA00022801"/>
    </source>
</evidence>
<reference evidence="5 6" key="1">
    <citation type="submission" date="2019-12" db="EMBL/GenBank/DDBJ databases">
        <title>A genome sequence resource for the geographically widespread anthracnose pathogen Colletotrichum asianum.</title>
        <authorList>
            <person name="Meng Y."/>
        </authorList>
    </citation>
    <scope>NUCLEOTIDE SEQUENCE [LARGE SCALE GENOMIC DNA]</scope>
    <source>
        <strain evidence="5 6">ICMP 18580</strain>
    </source>
</reference>
<feature type="domain" description="Carboxylesterase type B" evidence="4">
    <location>
        <begin position="384"/>
        <end position="483"/>
    </location>
</feature>
<comment type="caution">
    <text evidence="5">The sequence shown here is derived from an EMBL/GenBank/DDBJ whole genome shotgun (WGS) entry which is preliminary data.</text>
</comment>
<dbReference type="EC" id="3.1.1.-" evidence="3"/>
<dbReference type="InterPro" id="IPR029058">
    <property type="entry name" value="AB_hydrolase_fold"/>
</dbReference>
<proteinExistence type="inferred from homology"/>
<dbReference type="Proteomes" id="UP000434172">
    <property type="component" value="Unassembled WGS sequence"/>
</dbReference>
<evidence type="ECO:0000256" key="3">
    <source>
        <dbReference type="RuleBase" id="RU361235"/>
    </source>
</evidence>
<dbReference type="Gene3D" id="3.40.50.1820">
    <property type="entry name" value="alpha/beta hydrolase"/>
    <property type="match status" value="2"/>
</dbReference>